<dbReference type="GO" id="GO:0016787">
    <property type="term" value="F:hydrolase activity"/>
    <property type="evidence" value="ECO:0007669"/>
    <property type="project" value="UniProtKB-KW"/>
</dbReference>
<dbReference type="InterPro" id="IPR050556">
    <property type="entry name" value="Type_II_TA_system_RNase"/>
</dbReference>
<dbReference type="RefSeq" id="WP_184344060.1">
    <property type="nucleotide sequence ID" value="NZ_JACHIG010000016.1"/>
</dbReference>
<evidence type="ECO:0000256" key="3">
    <source>
        <dbReference type="ARBA" id="ARBA00022722"/>
    </source>
</evidence>
<dbReference type="EMBL" id="JACHIG010000016">
    <property type="protein sequence ID" value="MBB5035355.1"/>
    <property type="molecule type" value="Genomic_DNA"/>
</dbReference>
<dbReference type="GO" id="GO:0046872">
    <property type="term" value="F:metal ion binding"/>
    <property type="evidence" value="ECO:0007669"/>
    <property type="project" value="UniProtKB-KW"/>
</dbReference>
<dbReference type="AlphaFoldDB" id="A0A7W7YGD4"/>
<accession>A0A7W7YGD4</accession>
<dbReference type="InterPro" id="IPR029060">
    <property type="entry name" value="PIN-like_dom_sf"/>
</dbReference>
<dbReference type="Pfam" id="PF01850">
    <property type="entry name" value="PIN"/>
    <property type="match status" value="1"/>
</dbReference>
<keyword evidence="5" id="KW-0378">Hydrolase</keyword>
<keyword evidence="3" id="KW-0540">Nuclease</keyword>
<evidence type="ECO:0000256" key="2">
    <source>
        <dbReference type="ARBA" id="ARBA00022649"/>
    </source>
</evidence>
<dbReference type="PANTHER" id="PTHR33653">
    <property type="entry name" value="RIBONUCLEASE VAPC2"/>
    <property type="match status" value="1"/>
</dbReference>
<feature type="domain" description="PIN" evidence="8">
    <location>
        <begin position="2"/>
        <end position="109"/>
    </location>
</feature>
<evidence type="ECO:0000313" key="10">
    <source>
        <dbReference type="Proteomes" id="UP000590740"/>
    </source>
</evidence>
<evidence type="ECO:0000256" key="7">
    <source>
        <dbReference type="ARBA" id="ARBA00038093"/>
    </source>
</evidence>
<evidence type="ECO:0000256" key="5">
    <source>
        <dbReference type="ARBA" id="ARBA00022801"/>
    </source>
</evidence>
<evidence type="ECO:0000256" key="6">
    <source>
        <dbReference type="ARBA" id="ARBA00022842"/>
    </source>
</evidence>
<dbReference type="SUPFAM" id="SSF88723">
    <property type="entry name" value="PIN domain-like"/>
    <property type="match status" value="1"/>
</dbReference>
<organism evidence="9 10">
    <name type="scientific">Prosthecobacter vanneervenii</name>
    <dbReference type="NCBI Taxonomy" id="48466"/>
    <lineage>
        <taxon>Bacteria</taxon>
        <taxon>Pseudomonadati</taxon>
        <taxon>Verrucomicrobiota</taxon>
        <taxon>Verrucomicrobiia</taxon>
        <taxon>Verrucomicrobiales</taxon>
        <taxon>Verrucomicrobiaceae</taxon>
        <taxon>Prosthecobacter</taxon>
    </lineage>
</organism>
<dbReference type="GO" id="GO:0004518">
    <property type="term" value="F:nuclease activity"/>
    <property type="evidence" value="ECO:0007669"/>
    <property type="project" value="UniProtKB-KW"/>
</dbReference>
<dbReference type="PANTHER" id="PTHR33653:SF1">
    <property type="entry name" value="RIBONUCLEASE VAPC2"/>
    <property type="match status" value="1"/>
</dbReference>
<comment type="cofactor">
    <cofactor evidence="1">
        <name>Mg(2+)</name>
        <dbReference type="ChEBI" id="CHEBI:18420"/>
    </cofactor>
</comment>
<gene>
    <name evidence="9" type="ORF">HNQ65_004965</name>
</gene>
<reference evidence="9 10" key="1">
    <citation type="submission" date="2020-08" db="EMBL/GenBank/DDBJ databases">
        <title>Genomic Encyclopedia of Type Strains, Phase IV (KMG-IV): sequencing the most valuable type-strain genomes for metagenomic binning, comparative biology and taxonomic classification.</title>
        <authorList>
            <person name="Goeker M."/>
        </authorList>
    </citation>
    <scope>NUCLEOTIDE SEQUENCE [LARGE SCALE GENOMIC DNA]</scope>
    <source>
        <strain evidence="9 10">DSM 12252</strain>
    </source>
</reference>
<comment type="similarity">
    <text evidence="7">Belongs to the PINc/VapC protein family.</text>
</comment>
<keyword evidence="6" id="KW-0460">Magnesium</keyword>
<keyword evidence="4" id="KW-0479">Metal-binding</keyword>
<protein>
    <submittedName>
        <fullName evidence="9">Putative nucleic acid-binding protein</fullName>
    </submittedName>
</protein>
<evidence type="ECO:0000313" key="9">
    <source>
        <dbReference type="EMBL" id="MBB5035355.1"/>
    </source>
</evidence>
<dbReference type="Proteomes" id="UP000590740">
    <property type="component" value="Unassembled WGS sequence"/>
</dbReference>
<sequence>MICLDTNYLILGLMPGSRESQELIQWAQAGETLITAMPAWYEFTCGPVTAKQVAAIRSFLHHLIAFDEPLAAEAARLFNAAGRKRTLRIDAMIAATAIVAGASLATNNLKDFSAFVPHGLKLV</sequence>
<proteinExistence type="inferred from homology"/>
<keyword evidence="2" id="KW-1277">Toxin-antitoxin system</keyword>
<comment type="caution">
    <text evidence="9">The sequence shown here is derived from an EMBL/GenBank/DDBJ whole genome shotgun (WGS) entry which is preliminary data.</text>
</comment>
<evidence type="ECO:0000256" key="1">
    <source>
        <dbReference type="ARBA" id="ARBA00001946"/>
    </source>
</evidence>
<keyword evidence="10" id="KW-1185">Reference proteome</keyword>
<evidence type="ECO:0000256" key="4">
    <source>
        <dbReference type="ARBA" id="ARBA00022723"/>
    </source>
</evidence>
<name>A0A7W7YGD4_9BACT</name>
<evidence type="ECO:0000259" key="8">
    <source>
        <dbReference type="Pfam" id="PF01850"/>
    </source>
</evidence>
<dbReference type="Gene3D" id="3.40.50.1010">
    <property type="entry name" value="5'-nuclease"/>
    <property type="match status" value="1"/>
</dbReference>
<dbReference type="InterPro" id="IPR002716">
    <property type="entry name" value="PIN_dom"/>
</dbReference>